<dbReference type="InterPro" id="IPR048289">
    <property type="entry name" value="RRM2_NsCP33-like"/>
</dbReference>
<dbReference type="PROSITE" id="PS50102">
    <property type="entry name" value="RRM"/>
    <property type="match status" value="2"/>
</dbReference>
<dbReference type="FunFam" id="3.30.70.330:FF:001150">
    <property type="entry name" value="RNP-1 like RNA-binding protein"/>
    <property type="match status" value="1"/>
</dbReference>
<dbReference type="AlphaFoldDB" id="A0A2J7ZZD5"/>
<keyword evidence="6" id="KW-1185">Reference proteome</keyword>
<dbReference type="PRINTS" id="PR01228">
    <property type="entry name" value="EGGSHELL"/>
</dbReference>
<dbReference type="InterPro" id="IPR052462">
    <property type="entry name" value="SLIRP/GR-RBP-like"/>
</dbReference>
<organism evidence="5 6">
    <name type="scientific">Tetrabaena socialis</name>
    <dbReference type="NCBI Taxonomy" id="47790"/>
    <lineage>
        <taxon>Eukaryota</taxon>
        <taxon>Viridiplantae</taxon>
        <taxon>Chlorophyta</taxon>
        <taxon>core chlorophytes</taxon>
        <taxon>Chlorophyceae</taxon>
        <taxon>CS clade</taxon>
        <taxon>Chlamydomonadales</taxon>
        <taxon>Tetrabaenaceae</taxon>
        <taxon>Tetrabaena</taxon>
    </lineage>
</organism>
<dbReference type="InterPro" id="IPR000504">
    <property type="entry name" value="RRM_dom"/>
</dbReference>
<dbReference type="Proteomes" id="UP000236333">
    <property type="component" value="Unassembled WGS sequence"/>
</dbReference>
<evidence type="ECO:0000256" key="2">
    <source>
        <dbReference type="PROSITE-ProRule" id="PRU00176"/>
    </source>
</evidence>
<evidence type="ECO:0000313" key="6">
    <source>
        <dbReference type="Proteomes" id="UP000236333"/>
    </source>
</evidence>
<dbReference type="InterPro" id="IPR035979">
    <property type="entry name" value="RBD_domain_sf"/>
</dbReference>
<feature type="region of interest" description="Disordered" evidence="3">
    <location>
        <begin position="118"/>
        <end position="138"/>
    </location>
</feature>
<proteinExistence type="predicted"/>
<dbReference type="SUPFAM" id="SSF54928">
    <property type="entry name" value="RNA-binding domain, RBD"/>
    <property type="match status" value="2"/>
</dbReference>
<comment type="caution">
    <text evidence="5">The sequence shown here is derived from an EMBL/GenBank/DDBJ whole genome shotgun (WGS) entry which is preliminary data.</text>
</comment>
<dbReference type="PANTHER" id="PTHR48027">
    <property type="entry name" value="HETEROGENEOUS NUCLEAR RIBONUCLEOPROTEIN 87F-RELATED"/>
    <property type="match status" value="1"/>
</dbReference>
<name>A0A2J7ZZD5_9CHLO</name>
<evidence type="ECO:0000256" key="1">
    <source>
        <dbReference type="ARBA" id="ARBA00022884"/>
    </source>
</evidence>
<feature type="domain" description="RRM" evidence="4">
    <location>
        <begin position="174"/>
        <end position="246"/>
    </location>
</feature>
<dbReference type="InterPro" id="IPR012677">
    <property type="entry name" value="Nucleotide-bd_a/b_plait_sf"/>
</dbReference>
<accession>A0A2J7ZZD5</accession>
<feature type="region of interest" description="Disordered" evidence="3">
    <location>
        <begin position="244"/>
        <end position="263"/>
    </location>
</feature>
<sequence length="319" mass="31204">MLAQKSALVSRTARRLVVASPLTFAARSRTLTTKVSAGPPVGPNSTKLYVGNLSWDTRADDLTSLFGKFGTVEDSFVATDRETGRSRGFGFVTLPTDAAKSAIAESDGTEFMGRTIRVNEASPPGERPPGGRGGGGYGGRGGGGYGGGGGGYGGGGGRGGGGYGGGGRGGGGYGNLSWDTRAEDLTTLFSKYGAVEDAFVPTDRETGRPRGFGFVTLNEAGARQAIQELDGQEFMGRSIRVNEATPLGDRPAGGRGGGGGYGGRGGGRGYGGDGGGGYGGGGDGGYGGRGGGYGGGGGRGGYGGGGGGYGGGGYGGGGY</sequence>
<dbReference type="Pfam" id="PF00076">
    <property type="entry name" value="RRM_1"/>
    <property type="match status" value="2"/>
</dbReference>
<feature type="compositionally biased region" description="Gly residues" evidence="3">
    <location>
        <begin position="128"/>
        <end position="138"/>
    </location>
</feature>
<dbReference type="CDD" id="cd21608">
    <property type="entry name" value="RRM2_NsCP33_like"/>
    <property type="match status" value="1"/>
</dbReference>
<gene>
    <name evidence="5" type="ORF">TSOC_008119</name>
</gene>
<keyword evidence="5" id="KW-0687">Ribonucleoprotein</keyword>
<dbReference type="GO" id="GO:0003723">
    <property type="term" value="F:RNA binding"/>
    <property type="evidence" value="ECO:0007669"/>
    <property type="project" value="UniProtKB-UniRule"/>
</dbReference>
<feature type="domain" description="RRM" evidence="4">
    <location>
        <begin position="46"/>
        <end position="123"/>
    </location>
</feature>
<reference evidence="5 6" key="1">
    <citation type="journal article" date="2017" name="Mol. Biol. Evol.">
        <title>The 4-celled Tetrabaena socialis nuclear genome reveals the essential components for genetic control of cell number at the origin of multicellularity in the volvocine lineage.</title>
        <authorList>
            <person name="Featherston J."/>
            <person name="Arakaki Y."/>
            <person name="Hanschen E.R."/>
            <person name="Ferris P.J."/>
            <person name="Michod R.E."/>
            <person name="Olson B.J.S.C."/>
            <person name="Nozaki H."/>
            <person name="Durand P.M."/>
        </authorList>
    </citation>
    <scope>NUCLEOTIDE SEQUENCE [LARGE SCALE GENOMIC DNA]</scope>
    <source>
        <strain evidence="5 6">NIES-571</strain>
    </source>
</reference>
<keyword evidence="1 2" id="KW-0694">RNA-binding</keyword>
<dbReference type="EMBL" id="PGGS01000291">
    <property type="protein sequence ID" value="PNH05623.1"/>
    <property type="molecule type" value="Genomic_DNA"/>
</dbReference>
<dbReference type="SMART" id="SM00360">
    <property type="entry name" value="RRM"/>
    <property type="match status" value="2"/>
</dbReference>
<dbReference type="GO" id="GO:1990904">
    <property type="term" value="C:ribonucleoprotein complex"/>
    <property type="evidence" value="ECO:0007669"/>
    <property type="project" value="UniProtKB-KW"/>
</dbReference>
<evidence type="ECO:0000256" key="3">
    <source>
        <dbReference type="SAM" id="MobiDB-lite"/>
    </source>
</evidence>
<evidence type="ECO:0000259" key="4">
    <source>
        <dbReference type="PROSITE" id="PS50102"/>
    </source>
</evidence>
<protein>
    <submittedName>
        <fullName evidence="5">Ribonucleoprotein, chloroplastic</fullName>
    </submittedName>
</protein>
<dbReference type="Gene3D" id="3.30.70.330">
    <property type="match status" value="2"/>
</dbReference>
<dbReference type="OrthoDB" id="439808at2759"/>
<feature type="compositionally biased region" description="Gly residues" evidence="3">
    <location>
        <begin position="251"/>
        <end position="263"/>
    </location>
</feature>
<evidence type="ECO:0000313" key="5">
    <source>
        <dbReference type="EMBL" id="PNH05623.1"/>
    </source>
</evidence>